<keyword evidence="12" id="KW-0472">Membrane</keyword>
<evidence type="ECO:0000256" key="3">
    <source>
        <dbReference type="ARBA" id="ARBA00022490"/>
    </source>
</evidence>
<dbReference type="GO" id="GO:0051015">
    <property type="term" value="F:actin filament binding"/>
    <property type="evidence" value="ECO:0007669"/>
    <property type="project" value="TreeGrafter"/>
</dbReference>
<dbReference type="GO" id="GO:0005885">
    <property type="term" value="C:Arp2/3 protein complex"/>
    <property type="evidence" value="ECO:0007669"/>
    <property type="project" value="InterPro"/>
</dbReference>
<evidence type="ECO:0000256" key="8">
    <source>
        <dbReference type="ARBA" id="ARBA00041244"/>
    </source>
</evidence>
<dbReference type="WBParaSite" id="PSAMB.scaffold1082size36158.g10891.t3">
    <property type="protein sequence ID" value="PSAMB.scaffold1082size36158.g10891.t3"/>
    <property type="gene ID" value="PSAMB.scaffold1082size36158.g10891"/>
</dbReference>
<evidence type="ECO:0000256" key="7">
    <source>
        <dbReference type="ARBA" id="ARBA00023212"/>
    </source>
</evidence>
<feature type="transmembrane region" description="Helical" evidence="12">
    <location>
        <begin position="475"/>
        <end position="496"/>
    </location>
</feature>
<evidence type="ECO:0000256" key="6">
    <source>
        <dbReference type="ARBA" id="ARBA00023203"/>
    </source>
</evidence>
<protein>
    <recommendedName>
        <fullName evidence="8">Arp2/3 complex 41 kDa subunit</fullName>
    </recommendedName>
    <alternativeName>
        <fullName evidence="9">p41-ARC</fullName>
    </alternativeName>
</protein>
<organism evidence="13 14">
    <name type="scientific">Plectus sambesii</name>
    <dbReference type="NCBI Taxonomy" id="2011161"/>
    <lineage>
        <taxon>Eukaryota</taxon>
        <taxon>Metazoa</taxon>
        <taxon>Ecdysozoa</taxon>
        <taxon>Nematoda</taxon>
        <taxon>Chromadorea</taxon>
        <taxon>Plectida</taxon>
        <taxon>Plectina</taxon>
        <taxon>Plectoidea</taxon>
        <taxon>Plectidae</taxon>
        <taxon>Plectus</taxon>
    </lineage>
</organism>
<dbReference type="AlphaFoldDB" id="A0A914UMA7"/>
<dbReference type="SUPFAM" id="SSF50978">
    <property type="entry name" value="WD40 repeat-like"/>
    <property type="match status" value="1"/>
</dbReference>
<sequence>MVMAQQPVQHWNLGVGPISCHAWNKDRTQLAVSPSNNEIHVFEWSGGQWKRKHVLTEHDLPVTGIDWAPNTNRIVSCSQDKNAFVWTADGANWKPELVLVRINRGATSVKWSPLENKFAVGSAAKLVSVCYYEKENDWWVSKQIKKPIRSTVTCIDWHPNNVLLAVGACDFKTRVFSAYVKEVDEKPAPNPWGTKMPFGAVMAEYSNGGGGWVHAVRFSPSGCRLGWVGHDSSISVVDANDSDKETQFSGSVSPESGGKSPAPRVGSITTIKEWYLPFTSLEWATENSVVAAGHDCCPMLFTFEGTNKLKFVSKLDVPSEQKSGNVSSAFERFKTIDRYAASEAVDVNLKTLHQNTVTQICAHTGSKGSVAKFSTSGIDGLLVLWDLKGLEAKVASIKWREMAGGSGRCCASMLVIMLSALILLGAAEIAIYLFVRLILSSTLCKTYCWLGAGLLTIFFSASVLFLMVGVKKRSGCLVIAHFVVIFLLQATSWTLSEVYEWRLWWNEQIRDELRVVYVQVYVLTTAWQAAGVTIAAVATLMSCLTYGC</sequence>
<dbReference type="SMART" id="SM00320">
    <property type="entry name" value="WD40"/>
    <property type="match status" value="6"/>
</dbReference>
<feature type="transmembrane region" description="Helical" evidence="12">
    <location>
        <begin position="516"/>
        <end position="544"/>
    </location>
</feature>
<dbReference type="Proteomes" id="UP000887566">
    <property type="component" value="Unplaced"/>
</dbReference>
<evidence type="ECO:0000256" key="4">
    <source>
        <dbReference type="ARBA" id="ARBA00022574"/>
    </source>
</evidence>
<name>A0A914UMA7_9BILA</name>
<feature type="repeat" description="WD" evidence="10">
    <location>
        <begin position="55"/>
        <end position="86"/>
    </location>
</feature>
<comment type="similarity">
    <text evidence="2">Belongs to the WD repeat ARPC1 family.</text>
</comment>
<dbReference type="InterPro" id="IPR015943">
    <property type="entry name" value="WD40/YVTN_repeat-like_dom_sf"/>
</dbReference>
<dbReference type="PANTHER" id="PTHR10709">
    <property type="entry name" value="ACTIN-RELATED PROTEIN 2/3 COMPLEX SUBUNIT 1"/>
    <property type="match status" value="1"/>
</dbReference>
<evidence type="ECO:0000256" key="10">
    <source>
        <dbReference type="PROSITE-ProRule" id="PRU00221"/>
    </source>
</evidence>
<keyword evidence="7" id="KW-0206">Cytoskeleton</keyword>
<dbReference type="PROSITE" id="PS50082">
    <property type="entry name" value="WD_REPEATS_2"/>
    <property type="match status" value="1"/>
</dbReference>
<evidence type="ECO:0000313" key="14">
    <source>
        <dbReference type="WBParaSite" id="PSAMB.scaffold1082size36158.g10891.t3"/>
    </source>
</evidence>
<keyword evidence="3" id="KW-0963">Cytoplasm</keyword>
<evidence type="ECO:0000256" key="9">
    <source>
        <dbReference type="ARBA" id="ARBA00041789"/>
    </source>
</evidence>
<evidence type="ECO:0000256" key="5">
    <source>
        <dbReference type="ARBA" id="ARBA00022737"/>
    </source>
</evidence>
<dbReference type="InterPro" id="IPR017383">
    <property type="entry name" value="ARPC1"/>
</dbReference>
<dbReference type="PROSITE" id="PS50294">
    <property type="entry name" value="WD_REPEATS_REGION"/>
    <property type="match status" value="1"/>
</dbReference>
<dbReference type="InterPro" id="IPR036322">
    <property type="entry name" value="WD40_repeat_dom_sf"/>
</dbReference>
<feature type="region of interest" description="Disordered" evidence="11">
    <location>
        <begin position="245"/>
        <end position="264"/>
    </location>
</feature>
<keyword evidence="12" id="KW-1133">Transmembrane helix</keyword>
<feature type="transmembrane region" description="Helical" evidence="12">
    <location>
        <begin position="447"/>
        <end position="468"/>
    </location>
</feature>
<evidence type="ECO:0000256" key="11">
    <source>
        <dbReference type="SAM" id="MobiDB-lite"/>
    </source>
</evidence>
<dbReference type="PANTHER" id="PTHR10709:SF2">
    <property type="entry name" value="ACTIN-RELATED PROTEIN 2_3 COMPLEX SUBUNIT"/>
    <property type="match status" value="1"/>
</dbReference>
<dbReference type="Pfam" id="PF00400">
    <property type="entry name" value="WD40"/>
    <property type="match status" value="2"/>
</dbReference>
<feature type="transmembrane region" description="Helical" evidence="12">
    <location>
        <begin position="410"/>
        <end position="435"/>
    </location>
</feature>
<dbReference type="InterPro" id="IPR001680">
    <property type="entry name" value="WD40_rpt"/>
</dbReference>
<keyword evidence="12" id="KW-0812">Transmembrane</keyword>
<proteinExistence type="inferred from homology"/>
<comment type="subcellular location">
    <subcellularLocation>
        <location evidence="1">Cytoplasm</location>
        <location evidence="1">Cytoskeleton</location>
    </subcellularLocation>
</comment>
<keyword evidence="5" id="KW-0677">Repeat</keyword>
<evidence type="ECO:0000256" key="12">
    <source>
        <dbReference type="SAM" id="Phobius"/>
    </source>
</evidence>
<keyword evidence="4 10" id="KW-0853">WD repeat</keyword>
<evidence type="ECO:0000313" key="13">
    <source>
        <dbReference type="Proteomes" id="UP000887566"/>
    </source>
</evidence>
<dbReference type="GO" id="GO:0034314">
    <property type="term" value="P:Arp2/3 complex-mediated actin nucleation"/>
    <property type="evidence" value="ECO:0007669"/>
    <property type="project" value="InterPro"/>
</dbReference>
<evidence type="ECO:0000256" key="1">
    <source>
        <dbReference type="ARBA" id="ARBA00004245"/>
    </source>
</evidence>
<accession>A0A914UMA7</accession>
<reference evidence="14" key="1">
    <citation type="submission" date="2022-11" db="UniProtKB">
        <authorList>
            <consortium name="WormBaseParasite"/>
        </authorList>
    </citation>
    <scope>IDENTIFICATION</scope>
</reference>
<dbReference type="Gene3D" id="2.130.10.10">
    <property type="entry name" value="YVTN repeat-like/Quinoprotein amine dehydrogenase"/>
    <property type="match status" value="1"/>
</dbReference>
<keyword evidence="13" id="KW-1185">Reference proteome</keyword>
<evidence type="ECO:0000256" key="2">
    <source>
        <dbReference type="ARBA" id="ARBA00006260"/>
    </source>
</evidence>
<keyword evidence="6" id="KW-0009">Actin-binding</keyword>